<dbReference type="AlphaFoldDB" id="A0AAD4BUB4"/>
<evidence type="ECO:0000313" key="1">
    <source>
        <dbReference type="EMBL" id="KAF8439692.1"/>
    </source>
</evidence>
<gene>
    <name evidence="1" type="ORF">L210DRAFT_3540013</name>
</gene>
<dbReference type="Proteomes" id="UP001194468">
    <property type="component" value="Unassembled WGS sequence"/>
</dbReference>
<evidence type="ECO:0000313" key="2">
    <source>
        <dbReference type="Proteomes" id="UP001194468"/>
    </source>
</evidence>
<reference evidence="1" key="1">
    <citation type="submission" date="2019-10" db="EMBL/GenBank/DDBJ databases">
        <authorList>
            <consortium name="DOE Joint Genome Institute"/>
            <person name="Kuo A."/>
            <person name="Miyauchi S."/>
            <person name="Kiss E."/>
            <person name="Drula E."/>
            <person name="Kohler A."/>
            <person name="Sanchez-Garcia M."/>
            <person name="Andreopoulos B."/>
            <person name="Barry K.W."/>
            <person name="Bonito G."/>
            <person name="Buee M."/>
            <person name="Carver A."/>
            <person name="Chen C."/>
            <person name="Cichocki N."/>
            <person name="Clum A."/>
            <person name="Culley D."/>
            <person name="Crous P.W."/>
            <person name="Fauchery L."/>
            <person name="Girlanda M."/>
            <person name="Hayes R."/>
            <person name="Keri Z."/>
            <person name="LaButti K."/>
            <person name="Lipzen A."/>
            <person name="Lombard V."/>
            <person name="Magnuson J."/>
            <person name="Maillard F."/>
            <person name="Morin E."/>
            <person name="Murat C."/>
            <person name="Nolan M."/>
            <person name="Ohm R."/>
            <person name="Pangilinan J."/>
            <person name="Pereira M."/>
            <person name="Perotto S."/>
            <person name="Peter M."/>
            <person name="Riley R."/>
            <person name="Sitrit Y."/>
            <person name="Stielow B."/>
            <person name="Szollosi G."/>
            <person name="Zifcakova L."/>
            <person name="Stursova M."/>
            <person name="Spatafora J.W."/>
            <person name="Tedersoo L."/>
            <person name="Vaario L.-M."/>
            <person name="Yamada A."/>
            <person name="Yan M."/>
            <person name="Wang P."/>
            <person name="Xu J."/>
            <person name="Bruns T."/>
            <person name="Baldrian P."/>
            <person name="Vilgalys R."/>
            <person name="Henrissat B."/>
            <person name="Grigoriev I.V."/>
            <person name="Hibbett D."/>
            <person name="Nagy L.G."/>
            <person name="Martin F.M."/>
        </authorList>
    </citation>
    <scope>NUCLEOTIDE SEQUENCE</scope>
    <source>
        <strain evidence="1">BED1</strain>
    </source>
</reference>
<accession>A0AAD4BUB4</accession>
<comment type="caution">
    <text evidence="1">The sequence shown here is derived from an EMBL/GenBank/DDBJ whole genome shotgun (WGS) entry which is preliminary data.</text>
</comment>
<proteinExistence type="predicted"/>
<reference evidence="1" key="2">
    <citation type="journal article" date="2020" name="Nat. Commun.">
        <title>Large-scale genome sequencing of mycorrhizal fungi provides insights into the early evolution of symbiotic traits.</title>
        <authorList>
            <person name="Miyauchi S."/>
            <person name="Kiss E."/>
            <person name="Kuo A."/>
            <person name="Drula E."/>
            <person name="Kohler A."/>
            <person name="Sanchez-Garcia M."/>
            <person name="Morin E."/>
            <person name="Andreopoulos B."/>
            <person name="Barry K.W."/>
            <person name="Bonito G."/>
            <person name="Buee M."/>
            <person name="Carver A."/>
            <person name="Chen C."/>
            <person name="Cichocki N."/>
            <person name="Clum A."/>
            <person name="Culley D."/>
            <person name="Crous P.W."/>
            <person name="Fauchery L."/>
            <person name="Girlanda M."/>
            <person name="Hayes R.D."/>
            <person name="Keri Z."/>
            <person name="LaButti K."/>
            <person name="Lipzen A."/>
            <person name="Lombard V."/>
            <person name="Magnuson J."/>
            <person name="Maillard F."/>
            <person name="Murat C."/>
            <person name="Nolan M."/>
            <person name="Ohm R.A."/>
            <person name="Pangilinan J."/>
            <person name="Pereira M.F."/>
            <person name="Perotto S."/>
            <person name="Peter M."/>
            <person name="Pfister S."/>
            <person name="Riley R."/>
            <person name="Sitrit Y."/>
            <person name="Stielow J.B."/>
            <person name="Szollosi G."/>
            <person name="Zifcakova L."/>
            <person name="Stursova M."/>
            <person name="Spatafora J.W."/>
            <person name="Tedersoo L."/>
            <person name="Vaario L.M."/>
            <person name="Yamada A."/>
            <person name="Yan M."/>
            <person name="Wang P."/>
            <person name="Xu J."/>
            <person name="Bruns T."/>
            <person name="Baldrian P."/>
            <person name="Vilgalys R."/>
            <person name="Dunand C."/>
            <person name="Henrissat B."/>
            <person name="Grigoriev I.V."/>
            <person name="Hibbett D."/>
            <person name="Nagy L.G."/>
            <person name="Martin F.M."/>
        </authorList>
    </citation>
    <scope>NUCLEOTIDE SEQUENCE</scope>
    <source>
        <strain evidence="1">BED1</strain>
    </source>
</reference>
<keyword evidence="2" id="KW-1185">Reference proteome</keyword>
<name>A0AAD4BUB4_BOLED</name>
<sequence>MKYDSRKFIDLIRATTSKWANWDPPREIKVGDIGKINRQTGEFDWQGNIYDESFQERFGDSLDINLQHAHLQPVRLERTDDYIAVSSRGVSVKVVDLSVGVDAHAAANVKLQVNCQFTSKCGAALVLYKPQLSCLPRDEQLVRLLRKFHDALNGKYIVTEVISCPAYVMVMSTQEGQDFYTSLDANVPVPSGIPVGGAAKACWTASAVHGIWRSGHHTLPIYCPLYKLKQPPPSLWQVISGRRNDTTQSSLIENWEDASPPWDPLDDEGEEDQIYDAALEGEELDWEN</sequence>
<dbReference type="EMBL" id="WHUW01000013">
    <property type="protein sequence ID" value="KAF8439692.1"/>
    <property type="molecule type" value="Genomic_DNA"/>
</dbReference>
<protein>
    <submittedName>
        <fullName evidence="1">Uncharacterized protein</fullName>
    </submittedName>
</protein>
<organism evidence="1 2">
    <name type="scientific">Boletus edulis BED1</name>
    <dbReference type="NCBI Taxonomy" id="1328754"/>
    <lineage>
        <taxon>Eukaryota</taxon>
        <taxon>Fungi</taxon>
        <taxon>Dikarya</taxon>
        <taxon>Basidiomycota</taxon>
        <taxon>Agaricomycotina</taxon>
        <taxon>Agaricomycetes</taxon>
        <taxon>Agaricomycetidae</taxon>
        <taxon>Boletales</taxon>
        <taxon>Boletineae</taxon>
        <taxon>Boletaceae</taxon>
        <taxon>Boletoideae</taxon>
        <taxon>Boletus</taxon>
    </lineage>
</organism>